<accession>A0AAE1PZ26</accession>
<gene>
    <name evidence="1" type="ORF">Pmani_011916</name>
</gene>
<dbReference type="Proteomes" id="UP001292094">
    <property type="component" value="Unassembled WGS sequence"/>
</dbReference>
<keyword evidence="2" id="KW-1185">Reference proteome</keyword>
<reference evidence="1" key="1">
    <citation type="submission" date="2023-11" db="EMBL/GenBank/DDBJ databases">
        <title>Genome assemblies of two species of porcelain crab, Petrolisthes cinctipes and Petrolisthes manimaculis (Anomura: Porcellanidae).</title>
        <authorList>
            <person name="Angst P."/>
        </authorList>
    </citation>
    <scope>NUCLEOTIDE SEQUENCE</scope>
    <source>
        <strain evidence="1">PB745_02</strain>
        <tissue evidence="1">Gill</tissue>
    </source>
</reference>
<organism evidence="1 2">
    <name type="scientific">Petrolisthes manimaculis</name>
    <dbReference type="NCBI Taxonomy" id="1843537"/>
    <lineage>
        <taxon>Eukaryota</taxon>
        <taxon>Metazoa</taxon>
        <taxon>Ecdysozoa</taxon>
        <taxon>Arthropoda</taxon>
        <taxon>Crustacea</taxon>
        <taxon>Multicrustacea</taxon>
        <taxon>Malacostraca</taxon>
        <taxon>Eumalacostraca</taxon>
        <taxon>Eucarida</taxon>
        <taxon>Decapoda</taxon>
        <taxon>Pleocyemata</taxon>
        <taxon>Anomura</taxon>
        <taxon>Galatheoidea</taxon>
        <taxon>Porcellanidae</taxon>
        <taxon>Petrolisthes</taxon>
    </lineage>
</organism>
<name>A0AAE1PZ26_9EUCA</name>
<dbReference type="AlphaFoldDB" id="A0AAE1PZ26"/>
<sequence>MHGSIKVTCVISSPRSQPLPVNARLQCRAGWVVRNAPRVSHTPRPTLCSTGGYMKFGARSVAGVSDRPPQLNGWTVTVLGCVMTNGQPTAF</sequence>
<evidence type="ECO:0000313" key="1">
    <source>
        <dbReference type="EMBL" id="KAK4316978.1"/>
    </source>
</evidence>
<evidence type="ECO:0000313" key="2">
    <source>
        <dbReference type="Proteomes" id="UP001292094"/>
    </source>
</evidence>
<protein>
    <submittedName>
        <fullName evidence="1">Uncharacterized protein</fullName>
    </submittedName>
</protein>
<comment type="caution">
    <text evidence="1">The sequence shown here is derived from an EMBL/GenBank/DDBJ whole genome shotgun (WGS) entry which is preliminary data.</text>
</comment>
<proteinExistence type="predicted"/>
<dbReference type="EMBL" id="JAWZYT010000962">
    <property type="protein sequence ID" value="KAK4316978.1"/>
    <property type="molecule type" value="Genomic_DNA"/>
</dbReference>